<dbReference type="InterPro" id="IPR000594">
    <property type="entry name" value="ThiF_NAD_FAD-bd"/>
</dbReference>
<proteinExistence type="predicted"/>
<reference evidence="2 3" key="1">
    <citation type="submission" date="2019-06" db="EMBL/GenBank/DDBJ databases">
        <title>Sequencing the genomes of 1000 actinobacteria strains.</title>
        <authorList>
            <person name="Klenk H.-P."/>
        </authorList>
    </citation>
    <scope>NUCLEOTIDE SEQUENCE [LARGE SCALE GENOMIC DNA]</scope>
    <source>
        <strain evidence="2 3">DSM 45456</strain>
    </source>
</reference>
<feature type="domain" description="THIF-type NAD/FAD binding fold" evidence="1">
    <location>
        <begin position="122"/>
        <end position="362"/>
    </location>
</feature>
<dbReference type="RefSeq" id="WP_141982683.1">
    <property type="nucleotide sequence ID" value="NZ_VFPP01000001.1"/>
</dbReference>
<organism evidence="2 3">
    <name type="scientific">Saccharothrix saharensis</name>
    <dbReference type="NCBI Taxonomy" id="571190"/>
    <lineage>
        <taxon>Bacteria</taxon>
        <taxon>Bacillati</taxon>
        <taxon>Actinomycetota</taxon>
        <taxon>Actinomycetes</taxon>
        <taxon>Pseudonocardiales</taxon>
        <taxon>Pseudonocardiaceae</taxon>
        <taxon>Saccharothrix</taxon>
    </lineage>
</organism>
<gene>
    <name evidence="2" type="ORF">FHX81_6960</name>
</gene>
<dbReference type="EMBL" id="VFPP01000001">
    <property type="protein sequence ID" value="TQM84512.1"/>
    <property type="molecule type" value="Genomic_DNA"/>
</dbReference>
<dbReference type="InterPro" id="IPR045886">
    <property type="entry name" value="ThiF/MoeB/HesA"/>
</dbReference>
<dbReference type="InterPro" id="IPR001557">
    <property type="entry name" value="L-lactate/malate_DH"/>
</dbReference>
<name>A0A543JNU2_9PSEU</name>
<dbReference type="InterPro" id="IPR035985">
    <property type="entry name" value="Ubiquitin-activating_enz"/>
</dbReference>
<dbReference type="PANTHER" id="PTHR10953:SF102">
    <property type="entry name" value="ADENYLYLTRANSFERASE AND SULFURTRANSFERASE MOCS3"/>
    <property type="match status" value="1"/>
</dbReference>
<dbReference type="GO" id="GO:0008641">
    <property type="term" value="F:ubiquitin-like modifier activating enzyme activity"/>
    <property type="evidence" value="ECO:0007669"/>
    <property type="project" value="InterPro"/>
</dbReference>
<dbReference type="Gene3D" id="3.40.50.720">
    <property type="entry name" value="NAD(P)-binding Rossmann-like Domain"/>
    <property type="match status" value="1"/>
</dbReference>
<evidence type="ECO:0000313" key="3">
    <source>
        <dbReference type="Proteomes" id="UP000316628"/>
    </source>
</evidence>
<dbReference type="GO" id="GO:0004792">
    <property type="term" value="F:thiosulfate-cyanide sulfurtransferase activity"/>
    <property type="evidence" value="ECO:0007669"/>
    <property type="project" value="TreeGrafter"/>
</dbReference>
<dbReference type="GO" id="GO:0016616">
    <property type="term" value="F:oxidoreductase activity, acting on the CH-OH group of donors, NAD or NADP as acceptor"/>
    <property type="evidence" value="ECO:0007669"/>
    <property type="project" value="InterPro"/>
</dbReference>
<dbReference type="GO" id="GO:0016779">
    <property type="term" value="F:nucleotidyltransferase activity"/>
    <property type="evidence" value="ECO:0007669"/>
    <property type="project" value="UniProtKB-KW"/>
</dbReference>
<dbReference type="SUPFAM" id="SSF69572">
    <property type="entry name" value="Activating enzymes of the ubiquitin-like proteins"/>
    <property type="match status" value="1"/>
</dbReference>
<dbReference type="AlphaFoldDB" id="A0A543JNU2"/>
<evidence type="ECO:0000313" key="2">
    <source>
        <dbReference type="EMBL" id="TQM84512.1"/>
    </source>
</evidence>
<keyword evidence="3" id="KW-1185">Reference proteome</keyword>
<dbReference type="Gene3D" id="3.90.930.60">
    <property type="match status" value="1"/>
</dbReference>
<evidence type="ECO:0000259" key="1">
    <source>
        <dbReference type="Pfam" id="PF00899"/>
    </source>
</evidence>
<sequence length="368" mass="39331">MHRPRIKYEHLPVRHGDDLVQIGGSLPGVAATIPDPDGTVWTLLTLLDGTRTVDQVVADLVHRHPDEPPDTVYTAIGTLAAAGYLEDADEPPPEALSEAQRERFARGRALWRWMDTAPRTTGWHAQLALRQARVTVVGVGGVGSTAALALVQSGVGRLHLVEPDLVELSNLNRQVLYTEHDLGRPKADVAVEVLRRHNGEVEVTGEETIVDGVGTLRRLAAGCDVLLMAADTPHEIRSWTNRACLDTGTAWVHGGYHGPRAGVGLFVPGNGPCYDCARTAAAREELAAPPPTPWPGTSGTTRTHAVNAVSAGIAGHLAGHAVMSLITGIPRLPTNRQIGYNLITLQHSTFYESSEPEPDCPACGRSAD</sequence>
<dbReference type="GO" id="GO:0005737">
    <property type="term" value="C:cytoplasm"/>
    <property type="evidence" value="ECO:0007669"/>
    <property type="project" value="TreeGrafter"/>
</dbReference>
<dbReference type="OrthoDB" id="9204719at2"/>
<dbReference type="GO" id="GO:0019752">
    <property type="term" value="P:carboxylic acid metabolic process"/>
    <property type="evidence" value="ECO:0007669"/>
    <property type="project" value="InterPro"/>
</dbReference>
<comment type="caution">
    <text evidence="2">The sequence shown here is derived from an EMBL/GenBank/DDBJ whole genome shotgun (WGS) entry which is preliminary data.</text>
</comment>
<protein>
    <submittedName>
        <fullName evidence="2">Molybdopterin/thiamine biosynthesis adenylyltransferase</fullName>
    </submittedName>
</protein>
<dbReference type="Pfam" id="PF00899">
    <property type="entry name" value="ThiF"/>
    <property type="match status" value="1"/>
</dbReference>
<dbReference type="PANTHER" id="PTHR10953">
    <property type="entry name" value="UBIQUITIN-ACTIVATING ENZYME E1"/>
    <property type="match status" value="1"/>
</dbReference>
<keyword evidence="2" id="KW-0548">Nucleotidyltransferase</keyword>
<dbReference type="Proteomes" id="UP000316628">
    <property type="component" value="Unassembled WGS sequence"/>
</dbReference>
<accession>A0A543JNU2</accession>
<dbReference type="PRINTS" id="PR00086">
    <property type="entry name" value="LLDHDRGNASE"/>
</dbReference>
<keyword evidence="2" id="KW-0808">Transferase</keyword>